<dbReference type="KEGG" id="ssyi:EKG83_22710"/>
<dbReference type="EMBL" id="CP034550">
    <property type="protein sequence ID" value="QFZ19865.1"/>
    <property type="molecule type" value="Genomic_DNA"/>
</dbReference>
<name>A0A5Q0H1T4_SACSY</name>
<evidence type="ECO:0000313" key="1">
    <source>
        <dbReference type="EMBL" id="QFZ19865.1"/>
    </source>
</evidence>
<dbReference type="AlphaFoldDB" id="A0A5Q0H1T4"/>
<dbReference type="Proteomes" id="UP000325787">
    <property type="component" value="Chromosome"/>
</dbReference>
<dbReference type="RefSeq" id="WP_033429478.1">
    <property type="nucleotide sequence ID" value="NZ_CP034550.1"/>
</dbReference>
<proteinExistence type="predicted"/>
<protein>
    <submittedName>
        <fullName evidence="1">Uncharacterized protein</fullName>
    </submittedName>
</protein>
<organism evidence="1 2">
    <name type="scientific">Saccharothrix syringae</name>
    <name type="common">Nocardiopsis syringae</name>
    <dbReference type="NCBI Taxonomy" id="103733"/>
    <lineage>
        <taxon>Bacteria</taxon>
        <taxon>Bacillati</taxon>
        <taxon>Actinomycetota</taxon>
        <taxon>Actinomycetes</taxon>
        <taxon>Pseudonocardiales</taxon>
        <taxon>Pseudonocardiaceae</taxon>
        <taxon>Saccharothrix</taxon>
    </lineage>
</organism>
<keyword evidence="2" id="KW-1185">Reference proteome</keyword>
<gene>
    <name evidence="1" type="ORF">EKG83_22710</name>
</gene>
<evidence type="ECO:0000313" key="2">
    <source>
        <dbReference type="Proteomes" id="UP000325787"/>
    </source>
</evidence>
<accession>A0A5Q0H1T4</accession>
<dbReference type="OrthoDB" id="3695784at2"/>
<sequence length="117" mass="13327">MDAEANVTDEDLRRFVLDGLAEDEQRLAREELPLLDEAERQGRLRVLRTDDGQGLILVPGPAQAQGEREPVPFEEKARWLREEVEHTGDRDVLGLLATAYDTRHGWQEEWRPTPVGG</sequence>
<reference evidence="2" key="1">
    <citation type="journal article" date="2021" name="Curr. Microbiol.">
        <title>Complete genome of nocamycin-producing strain Saccharothrix syringae NRRL B-16468 reveals the biosynthetic potential for secondary metabolites.</title>
        <authorList>
            <person name="Mo X."/>
            <person name="Yang S."/>
        </authorList>
    </citation>
    <scope>NUCLEOTIDE SEQUENCE [LARGE SCALE GENOMIC DNA]</scope>
    <source>
        <strain evidence="2">ATCC 51364 / DSM 43886 / JCM 6844 / KCTC 9398 / NBRC 14523 / NRRL B-16468 / INA 2240</strain>
    </source>
</reference>